<reference evidence="1" key="1">
    <citation type="submission" date="2014-09" db="EMBL/GenBank/DDBJ databases">
        <authorList>
            <person name="Magalhaes I.L.F."/>
            <person name="Oliveira U."/>
            <person name="Santos F.R."/>
            <person name="Vidigal T.H.D.A."/>
            <person name="Brescovit A.D."/>
            <person name="Santos A.J."/>
        </authorList>
    </citation>
    <scope>NUCLEOTIDE SEQUENCE</scope>
    <source>
        <tissue evidence="1">Shoot tissue taken approximately 20 cm above the soil surface</tissue>
    </source>
</reference>
<name>A0A0A9C0E4_ARUDO</name>
<evidence type="ECO:0000313" key="1">
    <source>
        <dbReference type="EMBL" id="JAD69759.1"/>
    </source>
</evidence>
<organism evidence="1">
    <name type="scientific">Arundo donax</name>
    <name type="common">Giant reed</name>
    <name type="synonym">Donax arundinaceus</name>
    <dbReference type="NCBI Taxonomy" id="35708"/>
    <lineage>
        <taxon>Eukaryota</taxon>
        <taxon>Viridiplantae</taxon>
        <taxon>Streptophyta</taxon>
        <taxon>Embryophyta</taxon>
        <taxon>Tracheophyta</taxon>
        <taxon>Spermatophyta</taxon>
        <taxon>Magnoliopsida</taxon>
        <taxon>Liliopsida</taxon>
        <taxon>Poales</taxon>
        <taxon>Poaceae</taxon>
        <taxon>PACMAD clade</taxon>
        <taxon>Arundinoideae</taxon>
        <taxon>Arundineae</taxon>
        <taxon>Arundo</taxon>
    </lineage>
</organism>
<dbReference type="EMBL" id="GBRH01228136">
    <property type="protein sequence ID" value="JAD69759.1"/>
    <property type="molecule type" value="Transcribed_RNA"/>
</dbReference>
<accession>A0A0A9C0E4</accession>
<reference evidence="1" key="2">
    <citation type="journal article" date="2015" name="Data Brief">
        <title>Shoot transcriptome of the giant reed, Arundo donax.</title>
        <authorList>
            <person name="Barrero R.A."/>
            <person name="Guerrero F.D."/>
            <person name="Moolhuijzen P."/>
            <person name="Goolsby J.A."/>
            <person name="Tidwell J."/>
            <person name="Bellgard S.E."/>
            <person name="Bellgard M.I."/>
        </authorList>
    </citation>
    <scope>NUCLEOTIDE SEQUENCE</scope>
    <source>
        <tissue evidence="1">Shoot tissue taken approximately 20 cm above the soil surface</tissue>
    </source>
</reference>
<protein>
    <submittedName>
        <fullName evidence="1">Uncharacterized protein</fullName>
    </submittedName>
</protein>
<sequence length="13" mass="1693">MLNQSFKIHQYQR</sequence>
<proteinExistence type="predicted"/>